<reference evidence="1" key="1">
    <citation type="submission" date="2016-12" db="EMBL/GenBank/DDBJ databases">
        <authorList>
            <person name="Moulin L."/>
        </authorList>
    </citation>
    <scope>NUCLEOTIDE SEQUENCE [LARGE SCALE GENOMIC DNA]</scope>
    <source>
        <strain evidence="1">STM 7183</strain>
    </source>
</reference>
<sequence length="43" mass="4874">MTTARTDLSVRNQEILYDTVFLGLLEDSVRIMSTEELLDVLAT</sequence>
<protein>
    <submittedName>
        <fullName evidence="1">Uncharacterized protein</fullName>
    </submittedName>
</protein>
<evidence type="ECO:0000313" key="2">
    <source>
        <dbReference type="Proteomes" id="UP000195569"/>
    </source>
</evidence>
<organism evidence="1 2">
    <name type="scientific">Paraburkholderia piptadeniae</name>
    <dbReference type="NCBI Taxonomy" id="1701573"/>
    <lineage>
        <taxon>Bacteria</taxon>
        <taxon>Pseudomonadati</taxon>
        <taxon>Pseudomonadota</taxon>
        <taxon>Betaproteobacteria</taxon>
        <taxon>Burkholderiales</taxon>
        <taxon>Burkholderiaceae</taxon>
        <taxon>Paraburkholderia</taxon>
    </lineage>
</organism>
<dbReference type="Proteomes" id="UP000195569">
    <property type="component" value="Unassembled WGS sequence"/>
</dbReference>
<proteinExistence type="predicted"/>
<name>A0A1N7RPI8_9BURK</name>
<gene>
    <name evidence="1" type="ORF">BN2476_110070</name>
</gene>
<dbReference type="AlphaFoldDB" id="A0A1N7RPI8"/>
<comment type="caution">
    <text evidence="1">The sequence shown here is derived from an EMBL/GenBank/DDBJ whole genome shotgun (WGS) entry which is preliminary data.</text>
</comment>
<evidence type="ECO:0000313" key="1">
    <source>
        <dbReference type="EMBL" id="SIT37035.1"/>
    </source>
</evidence>
<accession>A0A1N7RPI8</accession>
<dbReference type="EMBL" id="CYGY02000011">
    <property type="protein sequence ID" value="SIT37035.1"/>
    <property type="molecule type" value="Genomic_DNA"/>
</dbReference>
<keyword evidence="2" id="KW-1185">Reference proteome</keyword>